<dbReference type="EMBL" id="CZAU01000002">
    <property type="protein sequence ID" value="CUO98602.1"/>
    <property type="molecule type" value="Genomic_DNA"/>
</dbReference>
<protein>
    <submittedName>
        <fullName evidence="1">Uncharacterized protein</fullName>
    </submittedName>
</protein>
<dbReference type="Proteomes" id="UP000095564">
    <property type="component" value="Unassembled WGS sequence"/>
</dbReference>
<dbReference type="RefSeq" id="WP_055159221.1">
    <property type="nucleotide sequence ID" value="NZ_CZAU01000002.1"/>
</dbReference>
<accession>A0A174JFY9</accession>
<name>A0A174JFY9_ANAHA</name>
<evidence type="ECO:0000313" key="2">
    <source>
        <dbReference type="Proteomes" id="UP000095564"/>
    </source>
</evidence>
<proteinExistence type="predicted"/>
<sequence>MDKLYKNLFQDLYGPETENLTNESERKEIIDLIKESLSMLNKARTMARINDDVQIQNDITKALNVFFERKGFQQRNHPGKNLFEDYSDKELFEFYDFEEKGDPYKICPELDKIYCRYGSFRRCYEDLRLEIANRWYQQKINAKEK</sequence>
<gene>
    <name evidence="1" type="ORF">ERS852520_00348</name>
</gene>
<dbReference type="AlphaFoldDB" id="A0A174JFY9"/>
<organism evidence="1 2">
    <name type="scientific">Anaerostipes hadrus</name>
    <dbReference type="NCBI Taxonomy" id="649756"/>
    <lineage>
        <taxon>Bacteria</taxon>
        <taxon>Bacillati</taxon>
        <taxon>Bacillota</taxon>
        <taxon>Clostridia</taxon>
        <taxon>Lachnospirales</taxon>
        <taxon>Lachnospiraceae</taxon>
        <taxon>Anaerostipes</taxon>
    </lineage>
</organism>
<evidence type="ECO:0000313" key="1">
    <source>
        <dbReference type="EMBL" id="CUO98602.1"/>
    </source>
</evidence>
<reference evidence="1 2" key="1">
    <citation type="submission" date="2015-09" db="EMBL/GenBank/DDBJ databases">
        <authorList>
            <consortium name="Pathogen Informatics"/>
        </authorList>
    </citation>
    <scope>NUCLEOTIDE SEQUENCE [LARGE SCALE GENOMIC DNA]</scope>
    <source>
        <strain evidence="1 2">2789STDY5834908</strain>
    </source>
</reference>